<organism evidence="1 2">
    <name type="scientific">Mesobacillus persicus</name>
    <dbReference type="NCBI Taxonomy" id="930146"/>
    <lineage>
        <taxon>Bacteria</taxon>
        <taxon>Bacillati</taxon>
        <taxon>Bacillota</taxon>
        <taxon>Bacilli</taxon>
        <taxon>Bacillales</taxon>
        <taxon>Bacillaceae</taxon>
        <taxon>Mesobacillus</taxon>
    </lineage>
</organism>
<dbReference type="AlphaFoldDB" id="A0A1H8I5D5"/>
<evidence type="ECO:0000313" key="1">
    <source>
        <dbReference type="EMBL" id="SEN63823.1"/>
    </source>
</evidence>
<name>A0A1H8I5D5_9BACI</name>
<reference evidence="2" key="1">
    <citation type="submission" date="2016-10" db="EMBL/GenBank/DDBJ databases">
        <authorList>
            <person name="Varghese N."/>
            <person name="Submissions S."/>
        </authorList>
    </citation>
    <scope>NUCLEOTIDE SEQUENCE [LARGE SCALE GENOMIC DNA]</scope>
    <source>
        <strain evidence="2">B48,IBRC-M 10115,DSM 25386,CECT 8001</strain>
    </source>
</reference>
<evidence type="ECO:0000313" key="2">
    <source>
        <dbReference type="Proteomes" id="UP000198553"/>
    </source>
</evidence>
<accession>A0A1H8I5D5</accession>
<dbReference type="OrthoDB" id="2937672at2"/>
<sequence length="127" mass="14537">MEWTLAILLIIAAILLIVSVVKTRQSSKVEQREIDTVYVSLMEEINKLQEKIRTIELDGEITAQEARVLGMNTKDRLLLRESLDLYKRGYTLEGIAEKTKVTERKVESLLTPYMVPKLERGTVSNES</sequence>
<dbReference type="RefSeq" id="WP_090749316.1">
    <property type="nucleotide sequence ID" value="NZ_FOBW01000016.1"/>
</dbReference>
<keyword evidence="2" id="KW-1185">Reference proteome</keyword>
<dbReference type="Proteomes" id="UP000198553">
    <property type="component" value="Unassembled WGS sequence"/>
</dbReference>
<protein>
    <submittedName>
        <fullName evidence="1">Uncharacterized protein</fullName>
    </submittedName>
</protein>
<dbReference type="EMBL" id="FOBW01000016">
    <property type="protein sequence ID" value="SEN63823.1"/>
    <property type="molecule type" value="Genomic_DNA"/>
</dbReference>
<dbReference type="STRING" id="930146.SAMN05192533_11667"/>
<proteinExistence type="predicted"/>
<gene>
    <name evidence="1" type="ORF">SAMN05192533_11667</name>
</gene>